<dbReference type="RefSeq" id="WP_111366386.1">
    <property type="nucleotide sequence ID" value="NZ_VINQ01000005.1"/>
</dbReference>
<evidence type="ECO:0000313" key="3">
    <source>
        <dbReference type="EMBL" id="KAA0916200.1"/>
    </source>
</evidence>
<dbReference type="InterPro" id="IPR003646">
    <property type="entry name" value="SH3-like_bac-type"/>
</dbReference>
<sequence length="244" mass="25695">MWRFIVVTFGFLGWAFYELSGGADYAPRDGSFQAAQTEIRAQTEKQARRAEIARDAAGIVHIPPTAVRASAATGREDAQVVLTATAQPGATPGNKRQRLTLSNQPDSTGRGVSLPALNGEKRDALTGSGAVPGIPSNLSPEEQAALAIAIVTGQTGAGATEPAREQVEPVASRPDTTARNIRMVNAARANLRGGPGTHFGIMDSLARDTRVEVLNDPGLGWVELRVSDSGMIGWMATRLLVAID</sequence>
<evidence type="ECO:0000256" key="1">
    <source>
        <dbReference type="SAM" id="MobiDB-lite"/>
    </source>
</evidence>
<feature type="region of interest" description="Disordered" evidence="1">
    <location>
        <begin position="87"/>
        <end position="129"/>
    </location>
</feature>
<accession>A0A5A9ZGC7</accession>
<reference evidence="3 4" key="1">
    <citation type="submission" date="2019-07" db="EMBL/GenBank/DDBJ databases">
        <title>Aquicoccus porphyridii gen. nov., sp. nov., isolated from a small marine red alga, Porphyridium marinum.</title>
        <authorList>
            <person name="Liu L."/>
        </authorList>
    </citation>
    <scope>NUCLEOTIDE SEQUENCE [LARGE SCALE GENOMIC DNA]</scope>
    <source>
        <strain evidence="3 4">L1 8-17</strain>
    </source>
</reference>
<dbReference type="AlphaFoldDB" id="A0A5A9ZGC7"/>
<organism evidence="3 4">
    <name type="scientific">Aquicoccus porphyridii</name>
    <dbReference type="NCBI Taxonomy" id="1852029"/>
    <lineage>
        <taxon>Bacteria</taxon>
        <taxon>Pseudomonadati</taxon>
        <taxon>Pseudomonadota</taxon>
        <taxon>Alphaproteobacteria</taxon>
        <taxon>Rhodobacterales</taxon>
        <taxon>Paracoccaceae</taxon>
        <taxon>Aquicoccus</taxon>
    </lineage>
</organism>
<keyword evidence="4" id="KW-1185">Reference proteome</keyword>
<dbReference type="Proteomes" id="UP000325291">
    <property type="component" value="Unassembled WGS sequence"/>
</dbReference>
<feature type="domain" description="SH3b" evidence="2">
    <location>
        <begin position="188"/>
        <end position="240"/>
    </location>
</feature>
<dbReference type="Gene3D" id="2.30.30.40">
    <property type="entry name" value="SH3 Domains"/>
    <property type="match status" value="1"/>
</dbReference>
<proteinExistence type="predicted"/>
<protein>
    <submittedName>
        <fullName evidence="3">SH3 domain-containing protein</fullName>
    </submittedName>
</protein>
<evidence type="ECO:0000259" key="2">
    <source>
        <dbReference type="Pfam" id="PF08239"/>
    </source>
</evidence>
<gene>
    <name evidence="3" type="ORF">FLO80_08740</name>
</gene>
<name>A0A5A9ZGC7_9RHOB</name>
<comment type="caution">
    <text evidence="3">The sequence shown here is derived from an EMBL/GenBank/DDBJ whole genome shotgun (WGS) entry which is preliminary data.</text>
</comment>
<evidence type="ECO:0000313" key="4">
    <source>
        <dbReference type="Proteomes" id="UP000325291"/>
    </source>
</evidence>
<dbReference type="EMBL" id="VINQ01000005">
    <property type="protein sequence ID" value="KAA0916200.1"/>
    <property type="molecule type" value="Genomic_DNA"/>
</dbReference>
<dbReference type="Pfam" id="PF08239">
    <property type="entry name" value="SH3_3"/>
    <property type="match status" value="1"/>
</dbReference>